<reference evidence="5 6" key="1">
    <citation type="journal article" date="2012" name="J. Virol.">
        <title>Complete Genome Sequences of 138 Mycobacteriophages.</title>
        <authorList>
            <consortium name="the Science Education Alliance Phage Hunters Advancing Genomics and Evolutionary Science Program"/>
            <consortium name="the KwaZulu-Natal Research Institute for Tuberculosis and HIV Mycobacterial Genetics Course Students"/>
            <consortium name="the Phage Hunters Integrating Research and Education Program"/>
            <person name="Hatfull G.F."/>
        </authorList>
    </citation>
    <scope>NUCLEOTIDE SEQUENCE [LARGE SCALE GENOMIC DNA]</scope>
    <source>
        <strain evidence="5">LittleE</strain>
    </source>
</reference>
<keyword evidence="6" id="KW-1185">Reference proteome</keyword>
<dbReference type="Gene3D" id="3.30.1120.70">
    <property type="match status" value="1"/>
</dbReference>
<dbReference type="NCBIfam" id="TIGR01537">
    <property type="entry name" value="portal_HK97"/>
    <property type="match status" value="1"/>
</dbReference>
<feature type="region of interest" description="Disordered" evidence="4">
    <location>
        <begin position="390"/>
        <end position="409"/>
    </location>
</feature>
<keyword evidence="1" id="KW-0118">Viral capsid assembly</keyword>
<protein>
    <submittedName>
        <fullName evidence="5">Portal protein</fullName>
    </submittedName>
</protein>
<name>G1D3P6_9CAUD</name>
<evidence type="ECO:0000313" key="5">
    <source>
        <dbReference type="EMBL" id="AEK09396.1"/>
    </source>
</evidence>
<dbReference type="Gene3D" id="3.40.140.120">
    <property type="match status" value="1"/>
</dbReference>
<sequence length="409" mass="45459">MSLFTRIFSGPKEERTLSRISGIPGPAEDWAMHGERAGSNSAMALGAFYACVTLLADTVASLSVDAYRKKDNVRVPVSPAPKLLESTPYPGLTWFDWLWMLMESLAVTGNAFGYISARDEAGRPTAIMPIHPDCIHVTDAKDEDGDWIEPVYRIDGKVIPSHRIVHIKRYPVAGRALGMSPIEKAASAIGLGLAAERYGLRWFRDSANPSGILSSDMDLTPDQVKQTQKQWIQSHHNRRLPAVMSAGIKWQSVSITPEESQFLETRSFQRSEIAMWFRIPPHMIGDTEKSTSWGTGIEQQSIGFVTYTLLPWLTCIEQALTAFLPRGQFVKFNHNGLLRGDVQSRFEAYQVGIQNGIWSVNEVRAWEDAPPIPEGDIHLQPMNFVPLGYVPPEEPAQNSPAESGEEGNK</sequence>
<dbReference type="Gene3D" id="1.20.1270.210">
    <property type="match status" value="1"/>
</dbReference>
<organism evidence="5 6">
    <name type="scientific">Mycobacterium phage LittleE</name>
    <dbReference type="NCBI Taxonomy" id="2922212"/>
    <lineage>
        <taxon>Viruses</taxon>
        <taxon>Duplodnaviria</taxon>
        <taxon>Heunggongvirae</taxon>
        <taxon>Uroviricota</taxon>
        <taxon>Caudoviricetes</taxon>
        <taxon>Omegavirus</taxon>
        <taxon>Omegavirus littlee</taxon>
    </lineage>
</organism>
<keyword evidence="2" id="KW-1160">Virus entry into host cell</keyword>
<evidence type="ECO:0000256" key="4">
    <source>
        <dbReference type="SAM" id="MobiDB-lite"/>
    </source>
</evidence>
<accession>G1D3P6</accession>
<evidence type="ECO:0000256" key="3">
    <source>
        <dbReference type="ARBA" id="ARBA00023219"/>
    </source>
</evidence>
<keyword evidence="3" id="KW-0231">Viral genome packaging</keyword>
<proteinExistence type="predicted"/>
<dbReference type="Pfam" id="PF04860">
    <property type="entry name" value="Phage_portal"/>
    <property type="match status" value="1"/>
</dbReference>
<evidence type="ECO:0000256" key="1">
    <source>
        <dbReference type="ARBA" id="ARBA00022950"/>
    </source>
</evidence>
<gene>
    <name evidence="5" type="primary">11</name>
    <name evidence="5" type="ORF">LITTLEE_11</name>
</gene>
<evidence type="ECO:0000313" key="6">
    <source>
        <dbReference type="Proteomes" id="UP000008414"/>
    </source>
</evidence>
<evidence type="ECO:0000256" key="2">
    <source>
        <dbReference type="ARBA" id="ARBA00023009"/>
    </source>
</evidence>
<dbReference type="InterPro" id="IPR006944">
    <property type="entry name" value="Phage/GTA_portal"/>
</dbReference>
<dbReference type="InterPro" id="IPR006427">
    <property type="entry name" value="Portal_HK97"/>
</dbReference>
<dbReference type="Proteomes" id="UP000008414">
    <property type="component" value="Segment"/>
</dbReference>
<dbReference type="RefSeq" id="YP_009636922.1">
    <property type="nucleotide sequence ID" value="NC_042322.1"/>
</dbReference>
<dbReference type="OrthoDB" id="3659at10239"/>
<keyword evidence="2" id="KW-1162">Viral penetration into host cytoplasm</keyword>
<dbReference type="EMBL" id="JF937101">
    <property type="protein sequence ID" value="AEK09396.1"/>
    <property type="molecule type" value="Genomic_DNA"/>
</dbReference>
<keyword evidence="1" id="KW-1188">Viral release from host cell</keyword>
<keyword evidence="2" id="KW-1171">Viral genome ejection through host cell envelope</keyword>
<dbReference type="GeneID" id="40233668"/>